<feature type="transmembrane region" description="Helical" evidence="1">
    <location>
        <begin position="473"/>
        <end position="495"/>
    </location>
</feature>
<feature type="chain" id="PRO_5004218210" evidence="2">
    <location>
        <begin position="24"/>
        <end position="1626"/>
    </location>
</feature>
<dbReference type="HOGENOM" id="CLU_243335_0_0_5"/>
<dbReference type="RefSeq" id="WP_011385338.1">
    <property type="nucleotide sequence ID" value="NC_007626.1"/>
</dbReference>
<accession>Q2W310</accession>
<dbReference type="STRING" id="342108.amb2961"/>
<keyword evidence="4" id="KW-1185">Reference proteome</keyword>
<dbReference type="EMBL" id="AP007255">
    <property type="protein sequence ID" value="BAE51765.1"/>
    <property type="molecule type" value="Genomic_DNA"/>
</dbReference>
<dbReference type="Proteomes" id="UP000007058">
    <property type="component" value="Chromosome"/>
</dbReference>
<keyword evidence="2" id="KW-0732">Signal</keyword>
<dbReference type="CDD" id="cd10170">
    <property type="entry name" value="ASKHA_NBD_HSP70"/>
    <property type="match status" value="1"/>
</dbReference>
<dbReference type="InterPro" id="IPR043129">
    <property type="entry name" value="ATPase_NBD"/>
</dbReference>
<evidence type="ECO:0000256" key="1">
    <source>
        <dbReference type="SAM" id="Phobius"/>
    </source>
</evidence>
<keyword evidence="1" id="KW-1133">Transmembrane helix</keyword>
<evidence type="ECO:0000256" key="2">
    <source>
        <dbReference type="SAM" id="SignalP"/>
    </source>
</evidence>
<evidence type="ECO:0000313" key="3">
    <source>
        <dbReference type="EMBL" id="BAE51765.1"/>
    </source>
</evidence>
<dbReference type="SUPFAM" id="SSF53067">
    <property type="entry name" value="Actin-like ATPase domain"/>
    <property type="match status" value="2"/>
</dbReference>
<proteinExistence type="predicted"/>
<organism evidence="3 4">
    <name type="scientific">Paramagnetospirillum magneticum (strain ATCC 700264 / AMB-1)</name>
    <name type="common">Magnetospirillum magneticum</name>
    <dbReference type="NCBI Taxonomy" id="342108"/>
    <lineage>
        <taxon>Bacteria</taxon>
        <taxon>Pseudomonadati</taxon>
        <taxon>Pseudomonadota</taxon>
        <taxon>Alphaproteobacteria</taxon>
        <taxon>Rhodospirillales</taxon>
        <taxon>Magnetospirillaceae</taxon>
        <taxon>Paramagnetospirillum</taxon>
    </lineage>
</organism>
<name>Q2W310_PARM1</name>
<gene>
    <name evidence="3" type="ordered locus">amb2961</name>
</gene>
<protein>
    <submittedName>
        <fullName evidence="3">Uncharacterized protein</fullName>
    </submittedName>
</protein>
<keyword evidence="1" id="KW-0812">Transmembrane</keyword>
<keyword evidence="1" id="KW-0472">Membrane</keyword>
<feature type="signal peptide" evidence="2">
    <location>
        <begin position="1"/>
        <end position="23"/>
    </location>
</feature>
<reference evidence="3 4" key="1">
    <citation type="journal article" date="2005" name="DNA Res.">
        <title>Complete genome sequence of the facultative anaerobic magnetotactic bacterium Magnetospirillum sp. strain AMB-1.</title>
        <authorList>
            <person name="Matsunaga T."/>
            <person name="Okamura Y."/>
            <person name="Fukuda Y."/>
            <person name="Wahyudi A.T."/>
            <person name="Murase Y."/>
            <person name="Takeyama H."/>
        </authorList>
    </citation>
    <scope>NUCLEOTIDE SEQUENCE [LARGE SCALE GENOMIC DNA]</scope>
    <source>
        <strain evidence="4">ATCC 700264 / AMB-1</strain>
    </source>
</reference>
<evidence type="ECO:0000313" key="4">
    <source>
        <dbReference type="Proteomes" id="UP000007058"/>
    </source>
</evidence>
<dbReference type="OrthoDB" id="8143373at2"/>
<dbReference type="KEGG" id="mag:amb2961"/>
<dbReference type="Gene3D" id="3.30.420.40">
    <property type="match status" value="2"/>
</dbReference>
<sequence>MIRQAFFVALIALSVLPLRTANADQPAPASKVGGGPAHFIVLIDDSGDMKRFRPRVRRFLPQVLFGSSGLNGLPAFRPGIDTVSLGYYGISARSHADSATAPRHPCTDRPANSLLPNDMIDWVDRGERIADLAAFSALLDETVSAECRMHHGWSPISIAETVALAGANGRLPAEARVSRVVLVNVTNDAFNVEGQEISAFSRRLSVTGVSEAQEISRQMSDLFQRLSPAPWDVQVSLRGDLYQGVERLHKSDDPLTIRLTELRPALDDLAARVVAPSELRLKRWAVAPDAIALRADGDNALTIRGSERLLPYSLAWARRDSGTPWPVGAASVNLSGSRSLAECLAPCRRDAAGLSMPLLPVLGIPEQVAPGQSPTTGATLALSVTYDFRTAGLYDHFRVSSPPRSVTLTPPSPPVLPEGHGAGAFLAPGLFAAAPLDDQLLVAQWQPSDDRAPGLDEEEAVNRLLAARDRRQITAQAGLVVISLILLGAILATLYRRYYHRPFAPHLVWKGIDGITVDFNTERSGPILVGSALLHNAVEVPFFGRWLRNTAQPRRMAAITLAVEDPAGLGILTHGKDLLGFARIEDTGHTLVAEMDQNVSDGTNFDVFLDPRQIIDLRHPGDGGAVSLPLSITVTMAWAGGKTVGTAAIVPLGAIPEDQHPPKVRFIPAPDRVEFGQKPDGSPLTRTLGVFELVNVTRHATFARSYRGRYELKALHRNHALSEGAIRLGATHVDIPPGRSQSLSLDLICDGVRIKNPEQEFESFTFQLMGEMAPGSDGDRHEFHLYRDSTRPELDIGLSDDDRHWHIGFSPDGSPHRIEAAAAGHGVPEPIIDGKVVLAQQSVVYYPDSGPKELLTLEFRNVARNGQGYVQIHLEPRLIVQPDVANSFELHPGLAFDDLLQVRDGSPVSIPSTFEVAADGSVVVRHISLDSTRIKTIHCGILPLGAVQLDLTVRNTVLDRHHHPLGGGRSLSFQVPLSLTQMPDPNWLCIDFGTSAIAAALGEGSTVTPLDLQNATETLSLPDGPVHISLASEDVRNLERGGPFLPSFVLCDADLRRHLVADPGSTRRAGFPRYPQPSLRPGDPAFLTVPAPADSIRSTPERVVYSLKSWLGVGADDVALGTEVEIDDEDGLRKVTRLPVDLTVKSAFSALYTAYLEPLKVRAGRIVVTHPNTFTAHHTQRLHSVVFSALSGRLGIPVPEWVRMVSESDAAAFHYCTTGRDSLTPSTGTETVLVYDFGAGTLDLSLVRITWDPTGTGVPVKWQILGRLGVPVAGNHLDSLLARLVDEALRDSTVLPEDRFSYQYPLVTTRFEESRKDHRSAVLNLWLAIREAKQADGGWDGIRPLVITLSRSMGQTGLGAAGGQDVIRPLQSGKVKSDEELPPEDQAAIFRRQNGETCLSLPAQRIFDFAPLKAFMDFVTRDVVAECLGAAKCKSDQVDTIVVTGRGALWPGLRQAVWDQFGPKTARTDLAGAKAMKEVVVRGAIAWQALGNQVEFVDTPPPRLAAQFEEGRIVPEEEWEAGPLKFGRSAWFKLVQVAHRKPSPKDFKTLRQHYYVDLHPVRYRRDTYFGDGLVKLERVNTSYGPEIRIADGNGRIAARVTYETSAGMDAIHAPWPIGTTLLTPEE</sequence>